<dbReference type="GO" id="GO:0004674">
    <property type="term" value="F:protein serine/threonine kinase activity"/>
    <property type="evidence" value="ECO:0007669"/>
    <property type="project" value="UniProtKB-KW"/>
</dbReference>
<dbReference type="PANTHER" id="PTHR11584:SF369">
    <property type="entry name" value="MITOGEN-ACTIVATED PROTEIN KINASE KINASE KINASE 19-RELATED"/>
    <property type="match status" value="1"/>
</dbReference>
<dbReference type="SUPFAM" id="SSF56112">
    <property type="entry name" value="Protein kinase-like (PK-like)"/>
    <property type="match status" value="1"/>
</dbReference>
<evidence type="ECO:0000256" key="6">
    <source>
        <dbReference type="PROSITE-ProRule" id="PRU10141"/>
    </source>
</evidence>
<dbReference type="GO" id="GO:0035556">
    <property type="term" value="P:intracellular signal transduction"/>
    <property type="evidence" value="ECO:0007669"/>
    <property type="project" value="UniProtKB-ARBA"/>
</dbReference>
<sequence>MNILPRFLQARQYLCQKKLFHADSSACILPDLLRLAVMMEKEKHEAKCEDLQPQQQVVFVALWMISSSNRSNVPPRLDLGKRVEDDGAQALRQLRQNCGLLSGPKSPKAQPETLSMAAEADLRNDLMRLMIGDEHLLKIKAQYLDERTALNLRRPVSFSELEQYFQNKHGRLLNFYYTTSTRELMVQVHNQQDLDQVIKLHEGTGGTQRRMRLILSQKRDQPSVGPHGVQKQQQQRSPPSPSPLGIYRNPRSGSCGGRSIVEAPLSSCSSSVWSLLSGGSASAGASPPLMDRWPEETTDGLLLPTQAPTNWREGRCLGRGAFGQVFVCLNVDTGEQLVVKKVLLSQANTRHRQRVLSTLENELNALGTLRHTHIVHYLGVVQRRDCVHIFMELMAGGSLKDQISEYGALGEPITIRFTAQILDGLAYLHARDIVHRDIKPANILRHTHAHVKIADFGAAKFLQAICSDQGIDIQGTPHYTAPEIVRADGDRLFETRSDIWSVGITVVEMLTTLTPWAGIEPAAVHLRIAFDQPDLNALSDDLSTELRSAIEAMLNGDPAQRPQAAELLQIRPFGDPKAK</sequence>
<protein>
    <submittedName>
        <fullName evidence="10">Protein kinase domain-containing protein</fullName>
    </submittedName>
</protein>
<feature type="region of interest" description="Disordered" evidence="7">
    <location>
        <begin position="218"/>
        <end position="249"/>
    </location>
</feature>
<proteinExistence type="predicted"/>
<evidence type="ECO:0000256" key="5">
    <source>
        <dbReference type="ARBA" id="ARBA00022840"/>
    </source>
</evidence>
<dbReference type="PROSITE" id="PS50011">
    <property type="entry name" value="PROTEIN_KINASE_DOM"/>
    <property type="match status" value="1"/>
</dbReference>
<reference evidence="10" key="1">
    <citation type="submission" date="2022-11" db="UniProtKB">
        <authorList>
            <consortium name="WormBaseParasite"/>
        </authorList>
    </citation>
    <scope>IDENTIFICATION</scope>
</reference>
<dbReference type="GO" id="GO:0005524">
    <property type="term" value="F:ATP binding"/>
    <property type="evidence" value="ECO:0007669"/>
    <property type="project" value="UniProtKB-UniRule"/>
</dbReference>
<keyword evidence="1" id="KW-0723">Serine/threonine-protein kinase</keyword>
<dbReference type="PANTHER" id="PTHR11584">
    <property type="entry name" value="SERINE/THREONINE PROTEIN KINASE"/>
    <property type="match status" value="1"/>
</dbReference>
<keyword evidence="3 6" id="KW-0547">Nucleotide-binding</keyword>
<evidence type="ECO:0000256" key="3">
    <source>
        <dbReference type="ARBA" id="ARBA00022741"/>
    </source>
</evidence>
<keyword evidence="5 6" id="KW-0067">ATP-binding</keyword>
<dbReference type="InterPro" id="IPR000719">
    <property type="entry name" value="Prot_kinase_dom"/>
</dbReference>
<dbReference type="AlphaFoldDB" id="A0A914I6U8"/>
<dbReference type="WBParaSite" id="Gr19_v10_g7297.t1">
    <property type="protein sequence ID" value="Gr19_v10_g7297.t1"/>
    <property type="gene ID" value="Gr19_v10_g7297"/>
</dbReference>
<accession>A0A914I6U8</accession>
<dbReference type="InterPro" id="IPR011009">
    <property type="entry name" value="Kinase-like_dom_sf"/>
</dbReference>
<dbReference type="Pfam" id="PF00069">
    <property type="entry name" value="Pkinase"/>
    <property type="match status" value="1"/>
</dbReference>
<evidence type="ECO:0000256" key="1">
    <source>
        <dbReference type="ARBA" id="ARBA00022527"/>
    </source>
</evidence>
<evidence type="ECO:0000256" key="4">
    <source>
        <dbReference type="ARBA" id="ARBA00022777"/>
    </source>
</evidence>
<evidence type="ECO:0000256" key="7">
    <source>
        <dbReference type="SAM" id="MobiDB-lite"/>
    </source>
</evidence>
<keyword evidence="2" id="KW-0808">Transferase</keyword>
<keyword evidence="4" id="KW-0418">Kinase</keyword>
<evidence type="ECO:0000313" key="9">
    <source>
        <dbReference type="Proteomes" id="UP000887572"/>
    </source>
</evidence>
<dbReference type="InterPro" id="IPR017441">
    <property type="entry name" value="Protein_kinase_ATP_BS"/>
</dbReference>
<dbReference type="Gene3D" id="3.10.20.90">
    <property type="entry name" value="Phosphatidylinositol 3-kinase Catalytic Subunit, Chain A, domain 1"/>
    <property type="match status" value="1"/>
</dbReference>
<dbReference type="PROSITE" id="PS00107">
    <property type="entry name" value="PROTEIN_KINASE_ATP"/>
    <property type="match status" value="1"/>
</dbReference>
<name>A0A914I6U8_GLORO</name>
<feature type="domain" description="Protein kinase" evidence="8">
    <location>
        <begin position="311"/>
        <end position="574"/>
    </location>
</feature>
<dbReference type="SUPFAM" id="SSF54277">
    <property type="entry name" value="CAD &amp; PB1 domains"/>
    <property type="match status" value="1"/>
</dbReference>
<evidence type="ECO:0000313" key="10">
    <source>
        <dbReference type="WBParaSite" id="Gr19_v10_g7297.t1"/>
    </source>
</evidence>
<organism evidence="9 10">
    <name type="scientific">Globodera rostochiensis</name>
    <name type="common">Golden nematode worm</name>
    <name type="synonym">Heterodera rostochiensis</name>
    <dbReference type="NCBI Taxonomy" id="31243"/>
    <lineage>
        <taxon>Eukaryota</taxon>
        <taxon>Metazoa</taxon>
        <taxon>Ecdysozoa</taxon>
        <taxon>Nematoda</taxon>
        <taxon>Chromadorea</taxon>
        <taxon>Rhabditida</taxon>
        <taxon>Tylenchina</taxon>
        <taxon>Tylenchomorpha</taxon>
        <taxon>Tylenchoidea</taxon>
        <taxon>Heteroderidae</taxon>
        <taxon>Heteroderinae</taxon>
        <taxon>Globodera</taxon>
    </lineage>
</organism>
<dbReference type="Gene3D" id="1.10.510.10">
    <property type="entry name" value="Transferase(Phosphotransferase) domain 1"/>
    <property type="match status" value="1"/>
</dbReference>
<feature type="binding site" evidence="6">
    <location>
        <position position="341"/>
    </location>
    <ligand>
        <name>ATP</name>
        <dbReference type="ChEBI" id="CHEBI:30616"/>
    </ligand>
</feature>
<dbReference type="Proteomes" id="UP000887572">
    <property type="component" value="Unplaced"/>
</dbReference>
<evidence type="ECO:0000256" key="2">
    <source>
        <dbReference type="ARBA" id="ARBA00022679"/>
    </source>
</evidence>
<dbReference type="SMART" id="SM00220">
    <property type="entry name" value="S_TKc"/>
    <property type="match status" value="1"/>
</dbReference>
<keyword evidence="9" id="KW-1185">Reference proteome</keyword>
<evidence type="ECO:0000259" key="8">
    <source>
        <dbReference type="PROSITE" id="PS50011"/>
    </source>
</evidence>